<protein>
    <submittedName>
        <fullName evidence="2">Putative lyase</fullName>
    </submittedName>
</protein>
<dbReference type="Pfam" id="PF13646">
    <property type="entry name" value="HEAT_2"/>
    <property type="match status" value="1"/>
</dbReference>
<dbReference type="InterPro" id="IPR011989">
    <property type="entry name" value="ARM-like"/>
</dbReference>
<dbReference type="SMART" id="SM00567">
    <property type="entry name" value="EZ_HEAT"/>
    <property type="match status" value="3"/>
</dbReference>
<dbReference type="AlphaFoldDB" id="A0A7Z0VPK6"/>
<keyword evidence="2" id="KW-0456">Lyase</keyword>
<dbReference type="EMBL" id="MARB01000003">
    <property type="protein sequence ID" value="ODJ89016.1"/>
    <property type="molecule type" value="Genomic_DNA"/>
</dbReference>
<feature type="region of interest" description="Disordered" evidence="1">
    <location>
        <begin position="41"/>
        <end position="74"/>
    </location>
</feature>
<gene>
    <name evidence="2" type="ORF">CODIS_06270</name>
</gene>
<evidence type="ECO:0000313" key="3">
    <source>
        <dbReference type="Proteomes" id="UP000094769"/>
    </source>
</evidence>
<accession>A0A7Z0VPK6</accession>
<feature type="compositionally biased region" description="Polar residues" evidence="1">
    <location>
        <begin position="41"/>
        <end position="72"/>
    </location>
</feature>
<dbReference type="SUPFAM" id="SSF48371">
    <property type="entry name" value="ARM repeat"/>
    <property type="match status" value="1"/>
</dbReference>
<dbReference type="RefSeq" id="WP_069121257.1">
    <property type="nucleotide sequence ID" value="NZ_MARB01000003.1"/>
</dbReference>
<dbReference type="Proteomes" id="UP000094769">
    <property type="component" value="Unassembled WGS sequence"/>
</dbReference>
<dbReference type="PANTHER" id="PTHR12697:SF5">
    <property type="entry name" value="DEOXYHYPUSINE HYDROXYLASE"/>
    <property type="match status" value="1"/>
</dbReference>
<proteinExistence type="predicted"/>
<dbReference type="InterPro" id="IPR004155">
    <property type="entry name" value="PBS_lyase_HEAT"/>
</dbReference>
<dbReference type="Gene3D" id="1.25.10.10">
    <property type="entry name" value="Leucine-rich Repeat Variant"/>
    <property type="match status" value="1"/>
</dbReference>
<dbReference type="GO" id="GO:0016829">
    <property type="term" value="F:lyase activity"/>
    <property type="evidence" value="ECO:0007669"/>
    <property type="project" value="UniProtKB-KW"/>
</dbReference>
<reference evidence="2 3" key="1">
    <citation type="submission" date="2016-06" db="EMBL/GenBank/DDBJ databases">
        <title>Genome sequence of endosymbiont of Candidatus Endolucinida thiodiazotropha.</title>
        <authorList>
            <person name="Poehlein A."/>
            <person name="Koenig S."/>
            <person name="Heiden S.E."/>
            <person name="Thuermer A."/>
            <person name="Voget S."/>
            <person name="Daniel R."/>
            <person name="Markert S."/>
            <person name="Gros O."/>
            <person name="Schweder T."/>
        </authorList>
    </citation>
    <scope>NUCLEOTIDE SEQUENCE [LARGE SCALE GENOMIC DNA]</scope>
    <source>
        <strain evidence="2 3">COS</strain>
    </source>
</reference>
<organism evidence="2 3">
    <name type="scientific">Candidatus Thiodiazotropha endolucinida</name>
    <dbReference type="NCBI Taxonomy" id="1655433"/>
    <lineage>
        <taxon>Bacteria</taxon>
        <taxon>Pseudomonadati</taxon>
        <taxon>Pseudomonadota</taxon>
        <taxon>Gammaproteobacteria</taxon>
        <taxon>Chromatiales</taxon>
        <taxon>Sedimenticolaceae</taxon>
        <taxon>Candidatus Thiodiazotropha</taxon>
    </lineage>
</organism>
<dbReference type="OrthoDB" id="5512944at2"/>
<sequence>MKVTGSILLALFVIVGGYWICSTQSHNEIAIYENVIEQSNKPSPAQDISHQDSSNVDKTVQGENPEILNNTPINPPEERYSAELQWIEMVEDKNLSAIDTMHHLQPMLSHSEAVLRLAAVNAISGYKHSEINHPLIDVLYDPNPVIRATVVESLSMQMNDSMIAYIEPALYDPNLQVRIAAIWAIAELESEQGVYALAALLSDQNDDIRLNAVAALGEIGRETSMHYLNNLRHDSEERIRRNVAAILDEIAIDF</sequence>
<name>A0A7Z0VPK6_9GAMM</name>
<keyword evidence="3" id="KW-1185">Reference proteome</keyword>
<evidence type="ECO:0000313" key="2">
    <source>
        <dbReference type="EMBL" id="ODJ89016.1"/>
    </source>
</evidence>
<dbReference type="PANTHER" id="PTHR12697">
    <property type="entry name" value="PBS LYASE HEAT-LIKE PROTEIN"/>
    <property type="match status" value="1"/>
</dbReference>
<dbReference type="InterPro" id="IPR016024">
    <property type="entry name" value="ARM-type_fold"/>
</dbReference>
<comment type="caution">
    <text evidence="2">The sequence shown here is derived from an EMBL/GenBank/DDBJ whole genome shotgun (WGS) entry which is preliminary data.</text>
</comment>
<evidence type="ECO:0000256" key="1">
    <source>
        <dbReference type="SAM" id="MobiDB-lite"/>
    </source>
</evidence>
<dbReference type="GO" id="GO:0016491">
    <property type="term" value="F:oxidoreductase activity"/>
    <property type="evidence" value="ECO:0007669"/>
    <property type="project" value="TreeGrafter"/>
</dbReference>